<evidence type="ECO:0000313" key="1">
    <source>
        <dbReference type="EMBL" id="KAK4021880.1"/>
    </source>
</evidence>
<dbReference type="EMBL" id="JAOYFB010000037">
    <property type="protein sequence ID" value="KAK4021880.1"/>
    <property type="molecule type" value="Genomic_DNA"/>
</dbReference>
<protein>
    <submittedName>
        <fullName evidence="1">Uncharacterized protein</fullName>
    </submittedName>
</protein>
<accession>A0ABR0AA50</accession>
<evidence type="ECO:0000313" key="2">
    <source>
        <dbReference type="Proteomes" id="UP001234178"/>
    </source>
</evidence>
<dbReference type="Proteomes" id="UP001234178">
    <property type="component" value="Unassembled WGS sequence"/>
</dbReference>
<name>A0ABR0AA50_9CRUS</name>
<proteinExistence type="predicted"/>
<comment type="caution">
    <text evidence="1">The sequence shown here is derived from an EMBL/GenBank/DDBJ whole genome shotgun (WGS) entry which is preliminary data.</text>
</comment>
<sequence length="103" mass="11131">MSAKEAFDFGQCCNSIFLFCIKSVTKEAGASIFFVICNTVYYVQIQELPNGTASHETFSTADFTPPIHDLGSQGNLIRKPSPVPGPTAFYSTAASCHYAHTVS</sequence>
<gene>
    <name evidence="1" type="ORF">OUZ56_007369</name>
</gene>
<reference evidence="1 2" key="1">
    <citation type="journal article" date="2023" name="Nucleic Acids Res.">
        <title>The hologenome of Daphnia magna reveals possible DNA methylation and microbiome-mediated evolution of the host genome.</title>
        <authorList>
            <person name="Chaturvedi A."/>
            <person name="Li X."/>
            <person name="Dhandapani V."/>
            <person name="Marshall H."/>
            <person name="Kissane S."/>
            <person name="Cuenca-Cambronero M."/>
            <person name="Asole G."/>
            <person name="Calvet F."/>
            <person name="Ruiz-Romero M."/>
            <person name="Marangio P."/>
            <person name="Guigo R."/>
            <person name="Rago D."/>
            <person name="Mirbahai L."/>
            <person name="Eastwood N."/>
            <person name="Colbourne J.K."/>
            <person name="Zhou J."/>
            <person name="Mallon E."/>
            <person name="Orsini L."/>
        </authorList>
    </citation>
    <scope>NUCLEOTIDE SEQUENCE [LARGE SCALE GENOMIC DNA]</scope>
    <source>
        <strain evidence="1">LRV0_1</strain>
    </source>
</reference>
<organism evidence="1 2">
    <name type="scientific">Daphnia magna</name>
    <dbReference type="NCBI Taxonomy" id="35525"/>
    <lineage>
        <taxon>Eukaryota</taxon>
        <taxon>Metazoa</taxon>
        <taxon>Ecdysozoa</taxon>
        <taxon>Arthropoda</taxon>
        <taxon>Crustacea</taxon>
        <taxon>Branchiopoda</taxon>
        <taxon>Diplostraca</taxon>
        <taxon>Cladocera</taxon>
        <taxon>Anomopoda</taxon>
        <taxon>Daphniidae</taxon>
        <taxon>Daphnia</taxon>
    </lineage>
</organism>
<keyword evidence="2" id="KW-1185">Reference proteome</keyword>